<organism evidence="7 8">
    <name type="scientific">Clostridium cibarium</name>
    <dbReference type="NCBI Taxonomy" id="2762247"/>
    <lineage>
        <taxon>Bacteria</taxon>
        <taxon>Bacillati</taxon>
        <taxon>Bacillota</taxon>
        <taxon>Clostridia</taxon>
        <taxon>Eubacteriales</taxon>
        <taxon>Clostridiaceae</taxon>
        <taxon>Clostridium</taxon>
    </lineage>
</organism>
<dbReference type="Proteomes" id="UP000627781">
    <property type="component" value="Unassembled WGS sequence"/>
</dbReference>
<evidence type="ECO:0000256" key="4">
    <source>
        <dbReference type="ARBA" id="ARBA00022989"/>
    </source>
</evidence>
<evidence type="ECO:0000256" key="2">
    <source>
        <dbReference type="ARBA" id="ARBA00022692"/>
    </source>
</evidence>
<keyword evidence="4 6" id="KW-1133">Transmembrane helix</keyword>
<feature type="transmembrane region" description="Helical" evidence="6">
    <location>
        <begin position="210"/>
        <end position="229"/>
    </location>
</feature>
<dbReference type="Pfam" id="PF01098">
    <property type="entry name" value="FTSW_RODA_SPOVE"/>
    <property type="match status" value="1"/>
</dbReference>
<evidence type="ECO:0000256" key="6">
    <source>
        <dbReference type="SAM" id="Phobius"/>
    </source>
</evidence>
<comment type="caution">
    <text evidence="7">The sequence shown here is derived from an EMBL/GenBank/DDBJ whole genome shotgun (WGS) entry which is preliminary data.</text>
</comment>
<feature type="transmembrane region" description="Helical" evidence="6">
    <location>
        <begin position="72"/>
        <end position="92"/>
    </location>
</feature>
<dbReference type="EMBL" id="JACSRA010000005">
    <property type="protein sequence ID" value="MBD7910650.1"/>
    <property type="molecule type" value="Genomic_DNA"/>
</dbReference>
<sequence length="397" mass="43908">MSFIEYGGGTLIKERGLLNRYKLDFRLLRDMDKALLFSLIALVLYGLLNIYLSTKGNTGDLSPFYHVKRQLAWFAVSLVALYFFVAIDYKVIFRYIPIVYWGSVILLIAVWIPHIGIEVNGARGWIRIAGQSMQPAEFAKFAIILRTAKLLDEMDCEINNIKNIFTIFIWAMIPVGLILIQPDMGMAMVCFFIVLGMLFVAGLDKRIIWGGALALFLSVIVLWYSGLILPHQKARIVSFMSSDSQDSANGYQLSQSLIGIGSGGLFGSKPSLDPNVAPGYSGTHVPEVQTDFIFSAIGEQWGLAGALVLLLLYGILISRMIAIARRTKDRFASLVCMGLVSYFLFAITQNIGMTINLMPITGITLPLISEGGSSLLTTVIAVALILNIGMRKKKIHF</sequence>
<keyword evidence="8" id="KW-1185">Reference proteome</keyword>
<reference evidence="7 8" key="1">
    <citation type="submission" date="2020-08" db="EMBL/GenBank/DDBJ databases">
        <title>A Genomic Blueprint of the Chicken Gut Microbiome.</title>
        <authorList>
            <person name="Gilroy R."/>
            <person name="Ravi A."/>
            <person name="Getino M."/>
            <person name="Pursley I."/>
            <person name="Horton D.L."/>
            <person name="Alikhan N.-F."/>
            <person name="Baker D."/>
            <person name="Gharbi K."/>
            <person name="Hall N."/>
            <person name="Watson M."/>
            <person name="Adriaenssens E.M."/>
            <person name="Foster-Nyarko E."/>
            <person name="Jarju S."/>
            <person name="Secka A."/>
            <person name="Antonio M."/>
            <person name="Oren A."/>
            <person name="Chaudhuri R."/>
            <person name="La Ragione R.M."/>
            <person name="Hildebrand F."/>
            <person name="Pallen M.J."/>
        </authorList>
    </citation>
    <scope>NUCLEOTIDE SEQUENCE [LARGE SCALE GENOMIC DNA]</scope>
    <source>
        <strain evidence="7 8">Sa3CVN1</strain>
    </source>
</reference>
<accession>A0ABR8PR49</accession>
<feature type="transmembrane region" description="Helical" evidence="6">
    <location>
        <begin position="186"/>
        <end position="203"/>
    </location>
</feature>
<feature type="transmembrane region" description="Helical" evidence="6">
    <location>
        <begin position="163"/>
        <end position="180"/>
    </location>
</feature>
<proteinExistence type="predicted"/>
<feature type="transmembrane region" description="Helical" evidence="6">
    <location>
        <begin position="34"/>
        <end position="52"/>
    </location>
</feature>
<feature type="transmembrane region" description="Helical" evidence="6">
    <location>
        <begin position="98"/>
        <end position="117"/>
    </location>
</feature>
<gene>
    <name evidence="7" type="ORF">H9661_04680</name>
</gene>
<evidence type="ECO:0000256" key="3">
    <source>
        <dbReference type="ARBA" id="ARBA00022960"/>
    </source>
</evidence>
<keyword evidence="5 6" id="KW-0472">Membrane</keyword>
<dbReference type="PANTHER" id="PTHR30474">
    <property type="entry name" value="CELL CYCLE PROTEIN"/>
    <property type="match status" value="1"/>
</dbReference>
<protein>
    <submittedName>
        <fullName evidence="7">Rod shape-determining protein RodA</fullName>
    </submittedName>
</protein>
<dbReference type="InterPro" id="IPR001182">
    <property type="entry name" value="FtsW/RodA"/>
</dbReference>
<comment type="subcellular location">
    <subcellularLocation>
        <location evidence="1">Membrane</location>
        <topology evidence="1">Multi-pass membrane protein</topology>
    </subcellularLocation>
</comment>
<evidence type="ECO:0000313" key="7">
    <source>
        <dbReference type="EMBL" id="MBD7910650.1"/>
    </source>
</evidence>
<keyword evidence="2 6" id="KW-0812">Transmembrane</keyword>
<feature type="transmembrane region" description="Helical" evidence="6">
    <location>
        <begin position="301"/>
        <end position="324"/>
    </location>
</feature>
<name>A0ABR8PR49_9CLOT</name>
<dbReference type="PANTHER" id="PTHR30474:SF1">
    <property type="entry name" value="PEPTIDOGLYCAN GLYCOSYLTRANSFERASE MRDB"/>
    <property type="match status" value="1"/>
</dbReference>
<evidence type="ECO:0000256" key="1">
    <source>
        <dbReference type="ARBA" id="ARBA00004141"/>
    </source>
</evidence>
<keyword evidence="3" id="KW-0133">Cell shape</keyword>
<feature type="transmembrane region" description="Helical" evidence="6">
    <location>
        <begin position="331"/>
        <end position="351"/>
    </location>
</feature>
<evidence type="ECO:0000256" key="5">
    <source>
        <dbReference type="ARBA" id="ARBA00023136"/>
    </source>
</evidence>
<evidence type="ECO:0000313" key="8">
    <source>
        <dbReference type="Proteomes" id="UP000627781"/>
    </source>
</evidence>
<feature type="transmembrane region" description="Helical" evidence="6">
    <location>
        <begin position="371"/>
        <end position="390"/>
    </location>
</feature>